<evidence type="ECO:0000313" key="1">
    <source>
        <dbReference type="EMBL" id="CAG9312355.1"/>
    </source>
</evidence>
<evidence type="ECO:0000313" key="2">
    <source>
        <dbReference type="Proteomes" id="UP001162131"/>
    </source>
</evidence>
<dbReference type="EMBL" id="CAJZBQ010000006">
    <property type="protein sequence ID" value="CAG9312355.1"/>
    <property type="molecule type" value="Genomic_DNA"/>
</dbReference>
<proteinExistence type="predicted"/>
<reference evidence="1" key="1">
    <citation type="submission" date="2021-09" db="EMBL/GenBank/DDBJ databases">
        <authorList>
            <consortium name="AG Swart"/>
            <person name="Singh M."/>
            <person name="Singh A."/>
            <person name="Seah K."/>
            <person name="Emmerich C."/>
        </authorList>
    </citation>
    <scope>NUCLEOTIDE SEQUENCE</scope>
    <source>
        <strain evidence="1">ATCC30299</strain>
    </source>
</reference>
<sequence>MMIFILFVPAIADYLYWDDQVDEKYYDWSSLQRPDDLPYTYYTDDYEILYNFGTDIDLPCNGKKGSAIRRSFTSDECVILGNHEFSAYKSFEFAGSEKKGIKIMYLEGDKCKKNDFGNRIITFQLVCSDIESDFQLLNDINDCNLVLEKYTYLGCEEDTRNQWIANCIFTASAVLLLVCIAACLSDKENEIEVESNIPVWREMKTVIRRSKIFASNNISKLKNSEYENV</sequence>
<name>A0AAU9IS77_9CILI</name>
<dbReference type="Proteomes" id="UP001162131">
    <property type="component" value="Unassembled WGS sequence"/>
</dbReference>
<dbReference type="Gene3D" id="2.70.130.10">
    <property type="entry name" value="Mannose-6-phosphate receptor binding domain"/>
    <property type="match status" value="1"/>
</dbReference>
<gene>
    <name evidence="1" type="ORF">BSTOLATCC_MIC6462</name>
</gene>
<keyword evidence="2" id="KW-1185">Reference proteome</keyword>
<dbReference type="AlphaFoldDB" id="A0AAU9IS77"/>
<comment type="caution">
    <text evidence="1">The sequence shown here is derived from an EMBL/GenBank/DDBJ whole genome shotgun (WGS) entry which is preliminary data.</text>
</comment>
<accession>A0AAU9IS77</accession>
<dbReference type="InterPro" id="IPR009011">
    <property type="entry name" value="Man6P_isomerase_rcpt-bd_dom_sf"/>
</dbReference>
<protein>
    <submittedName>
        <fullName evidence="1">Uncharacterized protein</fullName>
    </submittedName>
</protein>
<dbReference type="SUPFAM" id="SSF50911">
    <property type="entry name" value="Mannose 6-phosphate receptor domain"/>
    <property type="match status" value="1"/>
</dbReference>
<organism evidence="1 2">
    <name type="scientific">Blepharisma stoltei</name>
    <dbReference type="NCBI Taxonomy" id="1481888"/>
    <lineage>
        <taxon>Eukaryota</taxon>
        <taxon>Sar</taxon>
        <taxon>Alveolata</taxon>
        <taxon>Ciliophora</taxon>
        <taxon>Postciliodesmatophora</taxon>
        <taxon>Heterotrichea</taxon>
        <taxon>Heterotrichida</taxon>
        <taxon>Blepharismidae</taxon>
        <taxon>Blepharisma</taxon>
    </lineage>
</organism>